<feature type="domain" description="PAS" evidence="15">
    <location>
        <begin position="42"/>
        <end position="89"/>
    </location>
</feature>
<dbReference type="InterPro" id="IPR035965">
    <property type="entry name" value="PAS-like_dom_sf"/>
</dbReference>
<evidence type="ECO:0000256" key="9">
    <source>
        <dbReference type="ARBA" id="ARBA00022777"/>
    </source>
</evidence>
<dbReference type="Gene3D" id="2.10.70.100">
    <property type="match status" value="1"/>
</dbReference>
<dbReference type="EC" id="2.7.13.3" evidence="4"/>
<comment type="caution">
    <text evidence="17">The sequence shown here is derived from an EMBL/GenBank/DDBJ whole genome shotgun (WGS) entry which is preliminary data.</text>
</comment>
<feature type="coiled-coil region" evidence="12">
    <location>
        <begin position="750"/>
        <end position="788"/>
    </location>
</feature>
<evidence type="ECO:0000256" key="1">
    <source>
        <dbReference type="ARBA" id="ARBA00000085"/>
    </source>
</evidence>
<dbReference type="SUPFAM" id="SSF47384">
    <property type="entry name" value="Homodimeric domain of signal transducing histidine kinase"/>
    <property type="match status" value="1"/>
</dbReference>
<name>A0ABX2CUW7_9CYAN</name>
<evidence type="ECO:0000256" key="2">
    <source>
        <dbReference type="ARBA" id="ARBA00006402"/>
    </source>
</evidence>
<feature type="domain" description="Histidine kinase" evidence="14">
    <location>
        <begin position="921"/>
        <end position="1138"/>
    </location>
</feature>
<evidence type="ECO:0000256" key="10">
    <source>
        <dbReference type="ARBA" id="ARBA00022991"/>
    </source>
</evidence>
<keyword evidence="10" id="KW-0157">Chromophore</keyword>
<reference evidence="17 18" key="1">
    <citation type="journal article" date="2020" name="Sci. Rep.">
        <title>A novel cyanobacterial geosmin producer, revising GeoA distribution and dispersion patterns in Bacteria.</title>
        <authorList>
            <person name="Churro C."/>
            <person name="Semedo-Aguiar A.P."/>
            <person name="Silva A.D."/>
            <person name="Pereira-Leal J.B."/>
            <person name="Leite R.B."/>
        </authorList>
    </citation>
    <scope>NUCLEOTIDE SEQUENCE [LARGE SCALE GENOMIC DNA]</scope>
    <source>
        <strain evidence="17 18">IPMA8</strain>
    </source>
</reference>
<dbReference type="RefSeq" id="WP_172186688.1">
    <property type="nucleotide sequence ID" value="NZ_CAWPPK010000157.1"/>
</dbReference>
<dbReference type="SMART" id="SM00388">
    <property type="entry name" value="HisKA"/>
    <property type="match status" value="1"/>
</dbReference>
<keyword evidence="18" id="KW-1185">Reference proteome</keyword>
<dbReference type="Pfam" id="PF13426">
    <property type="entry name" value="PAS_9"/>
    <property type="match status" value="1"/>
</dbReference>
<evidence type="ECO:0000259" key="16">
    <source>
        <dbReference type="PROSITE" id="PS50113"/>
    </source>
</evidence>
<evidence type="ECO:0000313" key="17">
    <source>
        <dbReference type="EMBL" id="NQE34056.1"/>
    </source>
</evidence>
<keyword evidence="9" id="KW-0418">Kinase</keyword>
<sequence length="1146" mass="129094">MKARILPSDTGTLNDSDYELIYSPASIQPHGILLVLESPVLKILQVSNNIFEVLGIYPEELLGKFLHEFVETEEIEAIEKALSENSHQSNNIRLSFKSKNRQSVFEGTLHQSSSALIFELEPIVSPQASDSLNGYHLVQEPIDKIHKTPNLQVLCQTAVEQVRRMIGFDRALVYQFDATGAGEVVAEDKVESLAPLLGLHYPATDIPPQARKQFNMNLIRFIPDINCQPVELIPHCNPLTGRPVDLGGSLLRAVSPCHVQYLKNMNVAASMTLTLIKDKKVWGLIACHHPTRKYVNYETRTACEMLAKFVNLELSYKQDSENWEYGIYLKQNCHKFIKEISQKNSFVEGLLTFRDELLTLVDATGAVVCANENLTTIGQTPELVAIENLIAWIKSKKNNDIFHTDSLSKLYPPSEKFKEVASGLLILAMSEMQNYYILWFRPEVIQTVNWAGEPEWSIELKPDGSRQMSPRNSFELWQETVRLKSLPWQQCEIEIVRELRVAITSMELRKTNQQLSLALSATKIGFWDWDVQKNSIIWSREHEELYGLTPGTFGGTYQSFAACVHPEDLNSIQNAIDQAIAQRGDFCNEYRVVWPDGSIHWIEGKGKFFYNEAGDAVRMVGTVTEITDRKARELQLRLLESAVTTTNDAVLITEAEPIDEPGPRILYVNPAFTRMTGYTLEEVLGKTPRFLQGEKTDRASLDRVRTALETWQPMRVDLINYRKDGTEFWIEMSIVPIADETGGFTHWVSVHRDITERKQAEAALQQLNEQLEMRVLQRTRELESSQAELRESEALFRSLSESSPVGIFKIDPEGKCTYTNPRCQAIGGFAPAAALGNRWMRFIHPEDIKLILSKWSESQSLDGEFSCEFRHIQRDGTIRFCRLKTAPIFSDRTQLIGHVGTVTDITESRAIEKMKNEFISIVSHELRTPLASIRGSLGLLAAGVLKDQPETAKQMLEIASSDTERLVRLVNDILDLERLDASQVILVKQWCDAAVLMRKSAEAVLSVAAENHVNLSILPETAKIWADPDRIVQLLVNLLSNAIKFSAPESTVSLRVEDLGDRVLFEVKDRGRGIPADKLETIFGRFQQVDASDSRQKGGTGLGLAICRSIVQQHGGRIWAESVVSEGSSFYFTVPAQLEGEGGKSF</sequence>
<feature type="domain" description="PAS" evidence="15">
    <location>
        <begin position="635"/>
        <end position="687"/>
    </location>
</feature>
<dbReference type="SMART" id="SM00091">
    <property type="entry name" value="PAS"/>
    <property type="match status" value="4"/>
</dbReference>
<dbReference type="InterPro" id="IPR013655">
    <property type="entry name" value="PAS_fold_3"/>
</dbReference>
<dbReference type="InterPro" id="IPR029016">
    <property type="entry name" value="GAF-like_dom_sf"/>
</dbReference>
<dbReference type="InterPro" id="IPR005467">
    <property type="entry name" value="His_kinase_dom"/>
</dbReference>
<dbReference type="SUPFAM" id="SSF55781">
    <property type="entry name" value="GAF domain-like"/>
    <property type="match status" value="2"/>
</dbReference>
<dbReference type="NCBIfam" id="TIGR00229">
    <property type="entry name" value="sensory_box"/>
    <property type="match status" value="3"/>
</dbReference>
<dbReference type="EMBL" id="SRRZ01000024">
    <property type="protein sequence ID" value="NQE34056.1"/>
    <property type="molecule type" value="Genomic_DNA"/>
</dbReference>
<feature type="domain" description="PAS" evidence="15">
    <location>
        <begin position="511"/>
        <end position="583"/>
    </location>
</feature>
<dbReference type="InterPro" id="IPR013515">
    <property type="entry name" value="Phytochrome_cen-reg"/>
</dbReference>
<evidence type="ECO:0000256" key="12">
    <source>
        <dbReference type="SAM" id="Coils"/>
    </source>
</evidence>
<dbReference type="Pfam" id="PF00360">
    <property type="entry name" value="PHY"/>
    <property type="match status" value="1"/>
</dbReference>
<dbReference type="PROSITE" id="PS50046">
    <property type="entry name" value="PHYTOCHROME_2"/>
    <property type="match status" value="1"/>
</dbReference>
<dbReference type="Gene3D" id="3.30.565.10">
    <property type="entry name" value="Histidine kinase-like ATPase, C-terminal domain"/>
    <property type="match status" value="1"/>
</dbReference>
<evidence type="ECO:0000256" key="8">
    <source>
        <dbReference type="ARBA" id="ARBA00022679"/>
    </source>
</evidence>
<evidence type="ECO:0000256" key="3">
    <source>
        <dbReference type="ARBA" id="ARBA00011738"/>
    </source>
</evidence>
<dbReference type="Pfam" id="PF08447">
    <property type="entry name" value="PAS_3"/>
    <property type="match status" value="1"/>
</dbReference>
<dbReference type="PANTHER" id="PTHR43304">
    <property type="entry name" value="PHYTOCHROME-LIKE PROTEIN CPH1"/>
    <property type="match status" value="1"/>
</dbReference>
<dbReference type="SUPFAM" id="SSF55785">
    <property type="entry name" value="PYP-like sensor domain (PAS domain)"/>
    <property type="match status" value="4"/>
</dbReference>
<protein>
    <recommendedName>
        <fullName evidence="4">histidine kinase</fullName>
        <ecNumber evidence="4">2.7.13.3</ecNumber>
    </recommendedName>
</protein>
<dbReference type="InterPro" id="IPR016132">
    <property type="entry name" value="Phyto_chromo_attachment"/>
</dbReference>
<dbReference type="InterPro" id="IPR013654">
    <property type="entry name" value="PAS_2"/>
</dbReference>
<dbReference type="Proteomes" id="UP000702425">
    <property type="component" value="Unassembled WGS sequence"/>
</dbReference>
<dbReference type="CDD" id="cd16922">
    <property type="entry name" value="HATPase_EvgS-ArcB-TorS-like"/>
    <property type="match status" value="1"/>
</dbReference>
<organism evidence="17 18">
    <name type="scientific">Microcoleus asticus IPMA8</name>
    <dbReference type="NCBI Taxonomy" id="2563858"/>
    <lineage>
        <taxon>Bacteria</taxon>
        <taxon>Bacillati</taxon>
        <taxon>Cyanobacteriota</taxon>
        <taxon>Cyanophyceae</taxon>
        <taxon>Oscillatoriophycideae</taxon>
        <taxon>Oscillatoriales</taxon>
        <taxon>Microcoleaceae</taxon>
        <taxon>Microcoleus</taxon>
        <taxon>Microcoleus asticus</taxon>
    </lineage>
</organism>
<dbReference type="InterPro" id="IPR000700">
    <property type="entry name" value="PAS-assoc_C"/>
</dbReference>
<dbReference type="PROSITE" id="PS50112">
    <property type="entry name" value="PAS"/>
    <property type="match status" value="4"/>
</dbReference>
<evidence type="ECO:0000256" key="11">
    <source>
        <dbReference type="ARBA" id="ARBA00023170"/>
    </source>
</evidence>
<dbReference type="PANTHER" id="PTHR43304:SF1">
    <property type="entry name" value="PAC DOMAIN-CONTAINING PROTEIN"/>
    <property type="match status" value="1"/>
</dbReference>
<dbReference type="Pfam" id="PF01590">
    <property type="entry name" value="GAF"/>
    <property type="match status" value="1"/>
</dbReference>
<evidence type="ECO:0000313" key="18">
    <source>
        <dbReference type="Proteomes" id="UP000702425"/>
    </source>
</evidence>
<dbReference type="InterPro" id="IPR003594">
    <property type="entry name" value="HATPase_dom"/>
</dbReference>
<dbReference type="SUPFAM" id="SSF55874">
    <property type="entry name" value="ATPase domain of HSP90 chaperone/DNA topoisomerase II/histidine kinase"/>
    <property type="match status" value="1"/>
</dbReference>
<comment type="subunit">
    <text evidence="3">Homodimer.</text>
</comment>
<feature type="domain" description="Phytochrome chromophore attachment site" evidence="13">
    <location>
        <begin position="150"/>
        <end position="308"/>
    </location>
</feature>
<dbReference type="Pfam" id="PF08446">
    <property type="entry name" value="PAS_2"/>
    <property type="match status" value="1"/>
</dbReference>
<dbReference type="Pfam" id="PF08448">
    <property type="entry name" value="PAS_4"/>
    <property type="match status" value="1"/>
</dbReference>
<evidence type="ECO:0000256" key="5">
    <source>
        <dbReference type="ARBA" id="ARBA00022543"/>
    </source>
</evidence>
<dbReference type="InterPro" id="IPR001294">
    <property type="entry name" value="Phytochrome"/>
</dbReference>
<dbReference type="GO" id="GO:0004673">
    <property type="term" value="F:protein histidine kinase activity"/>
    <property type="evidence" value="ECO:0007669"/>
    <property type="project" value="UniProtKB-EC"/>
</dbReference>
<evidence type="ECO:0000256" key="7">
    <source>
        <dbReference type="ARBA" id="ARBA00022606"/>
    </source>
</evidence>
<dbReference type="InterPro" id="IPR003661">
    <property type="entry name" value="HisK_dim/P_dom"/>
</dbReference>
<evidence type="ECO:0000256" key="4">
    <source>
        <dbReference type="ARBA" id="ARBA00012438"/>
    </source>
</evidence>
<dbReference type="Gene3D" id="1.10.287.130">
    <property type="match status" value="1"/>
</dbReference>
<dbReference type="SMART" id="SM00387">
    <property type="entry name" value="HATPase_c"/>
    <property type="match status" value="1"/>
</dbReference>
<dbReference type="InterPro" id="IPR003018">
    <property type="entry name" value="GAF"/>
</dbReference>
<proteinExistence type="inferred from homology"/>
<dbReference type="Gene3D" id="3.30.450.40">
    <property type="match status" value="1"/>
</dbReference>
<dbReference type="CDD" id="cd00130">
    <property type="entry name" value="PAS"/>
    <property type="match status" value="4"/>
</dbReference>
<keyword evidence="12" id="KW-0175">Coiled coil</keyword>
<dbReference type="InterPro" id="IPR013656">
    <property type="entry name" value="PAS_4"/>
</dbReference>
<dbReference type="Pfam" id="PF02518">
    <property type="entry name" value="HATPase_c"/>
    <property type="match status" value="1"/>
</dbReference>
<feature type="domain" description="PAS" evidence="15">
    <location>
        <begin position="792"/>
        <end position="864"/>
    </location>
</feature>
<dbReference type="InterPro" id="IPR036890">
    <property type="entry name" value="HATPase_C_sf"/>
</dbReference>
<keyword evidence="7" id="KW-0716">Sensory transduction</keyword>
<keyword evidence="5" id="KW-0600">Photoreceptor protein</keyword>
<dbReference type="PROSITE" id="PS50109">
    <property type="entry name" value="HIS_KIN"/>
    <property type="match status" value="1"/>
</dbReference>
<keyword evidence="8 17" id="KW-0808">Transferase</keyword>
<dbReference type="InterPro" id="IPR036097">
    <property type="entry name" value="HisK_dim/P_sf"/>
</dbReference>
<evidence type="ECO:0000259" key="14">
    <source>
        <dbReference type="PROSITE" id="PS50109"/>
    </source>
</evidence>
<dbReference type="InterPro" id="IPR043150">
    <property type="entry name" value="Phytochrome_PHY_sf"/>
</dbReference>
<dbReference type="PRINTS" id="PR01033">
    <property type="entry name" value="PHYTOCHROME"/>
</dbReference>
<dbReference type="InterPro" id="IPR000014">
    <property type="entry name" value="PAS"/>
</dbReference>
<feature type="domain" description="PAC" evidence="16">
    <location>
        <begin position="865"/>
        <end position="917"/>
    </location>
</feature>
<dbReference type="InterPro" id="IPR052162">
    <property type="entry name" value="Sensor_kinase/Photoreceptor"/>
</dbReference>
<dbReference type="SMART" id="SM00086">
    <property type="entry name" value="PAC"/>
    <property type="match status" value="3"/>
</dbReference>
<feature type="domain" description="PAC" evidence="16">
    <location>
        <begin position="712"/>
        <end position="766"/>
    </location>
</feature>
<dbReference type="Gene3D" id="3.30.450.270">
    <property type="match status" value="1"/>
</dbReference>
<keyword evidence="11" id="KW-0675">Receptor</keyword>
<evidence type="ECO:0000259" key="15">
    <source>
        <dbReference type="PROSITE" id="PS50112"/>
    </source>
</evidence>
<dbReference type="InterPro" id="IPR001610">
    <property type="entry name" value="PAC"/>
</dbReference>
<feature type="domain" description="PAC" evidence="16">
    <location>
        <begin position="586"/>
        <end position="638"/>
    </location>
</feature>
<dbReference type="Pfam" id="PF00512">
    <property type="entry name" value="HisKA"/>
    <property type="match status" value="1"/>
</dbReference>
<accession>A0ABX2CUW7</accession>
<comment type="catalytic activity">
    <reaction evidence="1">
        <text>ATP + protein L-histidine = ADP + protein N-phospho-L-histidine.</text>
        <dbReference type="EC" id="2.7.13.3"/>
    </reaction>
</comment>
<dbReference type="PROSITE" id="PS50113">
    <property type="entry name" value="PAC"/>
    <property type="match status" value="3"/>
</dbReference>
<evidence type="ECO:0000259" key="13">
    <source>
        <dbReference type="PROSITE" id="PS50046"/>
    </source>
</evidence>
<dbReference type="Gene3D" id="3.30.450.20">
    <property type="entry name" value="PAS domain"/>
    <property type="match status" value="4"/>
</dbReference>
<keyword evidence="6" id="KW-0597">Phosphoprotein</keyword>
<dbReference type="CDD" id="cd00082">
    <property type="entry name" value="HisKA"/>
    <property type="match status" value="1"/>
</dbReference>
<dbReference type="SMART" id="SM00065">
    <property type="entry name" value="GAF"/>
    <property type="match status" value="1"/>
</dbReference>
<evidence type="ECO:0000256" key="6">
    <source>
        <dbReference type="ARBA" id="ARBA00022553"/>
    </source>
</evidence>
<gene>
    <name evidence="17" type="primary">cph1_5</name>
    <name evidence="17" type="ORF">E5S67_01779</name>
</gene>
<comment type="similarity">
    <text evidence="2">In the N-terminal section; belongs to the phytochrome family.</text>
</comment>